<feature type="transmembrane region" description="Helical" evidence="4">
    <location>
        <begin position="42"/>
        <end position="62"/>
    </location>
</feature>
<keyword evidence="4" id="KW-0472">Membrane</keyword>
<evidence type="ECO:0000259" key="5">
    <source>
        <dbReference type="PROSITE" id="PS01124"/>
    </source>
</evidence>
<keyword evidence="3" id="KW-0804">Transcription</keyword>
<evidence type="ECO:0000256" key="4">
    <source>
        <dbReference type="SAM" id="Phobius"/>
    </source>
</evidence>
<feature type="transmembrane region" description="Helical" evidence="4">
    <location>
        <begin position="140"/>
        <end position="158"/>
    </location>
</feature>
<feature type="domain" description="HTH araC/xylS-type" evidence="5">
    <location>
        <begin position="262"/>
        <end position="362"/>
    </location>
</feature>
<keyword evidence="2" id="KW-0238">DNA-binding</keyword>
<feature type="transmembrane region" description="Helical" evidence="4">
    <location>
        <begin position="6"/>
        <end position="30"/>
    </location>
</feature>
<dbReference type="GO" id="GO:0043565">
    <property type="term" value="F:sequence-specific DNA binding"/>
    <property type="evidence" value="ECO:0007669"/>
    <property type="project" value="InterPro"/>
</dbReference>
<evidence type="ECO:0000313" key="6">
    <source>
        <dbReference type="EMBL" id="MBC3766511.1"/>
    </source>
</evidence>
<dbReference type="PROSITE" id="PS01124">
    <property type="entry name" value="HTH_ARAC_FAMILY_2"/>
    <property type="match status" value="1"/>
</dbReference>
<dbReference type="EMBL" id="JACNEP010000008">
    <property type="protein sequence ID" value="MBC3766511.1"/>
    <property type="molecule type" value="Genomic_DNA"/>
</dbReference>
<dbReference type="RefSeq" id="WP_186507041.1">
    <property type="nucleotide sequence ID" value="NZ_JACNEP010000008.1"/>
</dbReference>
<dbReference type="InterPro" id="IPR009057">
    <property type="entry name" value="Homeodomain-like_sf"/>
</dbReference>
<reference evidence="6" key="1">
    <citation type="journal article" date="2018" name="Int. J. Syst. Evol. Microbiol.">
        <title>Neptunicella marina gen. nov., sp. nov., isolated from surface seawater.</title>
        <authorList>
            <person name="Liu X."/>
            <person name="Lai Q."/>
            <person name="Du Y."/>
            <person name="Zhang X."/>
            <person name="Liu Z."/>
            <person name="Sun F."/>
            <person name="Shao Z."/>
        </authorList>
    </citation>
    <scope>NUCLEOTIDE SEQUENCE</scope>
    <source>
        <strain evidence="6">S27-2</strain>
    </source>
</reference>
<keyword evidence="4" id="KW-1133">Transmembrane helix</keyword>
<feature type="transmembrane region" description="Helical" evidence="4">
    <location>
        <begin position="215"/>
        <end position="234"/>
    </location>
</feature>
<evidence type="ECO:0000256" key="1">
    <source>
        <dbReference type="ARBA" id="ARBA00023015"/>
    </source>
</evidence>
<dbReference type="PANTHER" id="PTHR43280">
    <property type="entry name" value="ARAC-FAMILY TRANSCRIPTIONAL REGULATOR"/>
    <property type="match status" value="1"/>
</dbReference>
<accession>A0A8J6IVV4</accession>
<dbReference type="SMART" id="SM00342">
    <property type="entry name" value="HTH_ARAC"/>
    <property type="match status" value="1"/>
</dbReference>
<evidence type="ECO:0000256" key="3">
    <source>
        <dbReference type="ARBA" id="ARBA00023163"/>
    </source>
</evidence>
<dbReference type="PROSITE" id="PS00041">
    <property type="entry name" value="HTH_ARAC_FAMILY_1"/>
    <property type="match status" value="1"/>
</dbReference>
<keyword evidence="1" id="KW-0805">Transcription regulation</keyword>
<gene>
    <name evidence="6" type="ORF">H8B19_11545</name>
</gene>
<reference evidence="6" key="2">
    <citation type="submission" date="2020-08" db="EMBL/GenBank/DDBJ databases">
        <authorList>
            <person name="Lai Q."/>
        </authorList>
    </citation>
    <scope>NUCLEOTIDE SEQUENCE</scope>
    <source>
        <strain evidence="6">S27-2</strain>
    </source>
</reference>
<dbReference type="PANTHER" id="PTHR43280:SF2">
    <property type="entry name" value="HTH-TYPE TRANSCRIPTIONAL REGULATOR EXSA"/>
    <property type="match status" value="1"/>
</dbReference>
<protein>
    <submittedName>
        <fullName evidence="6">Helix-turn-helix transcriptional regulator</fullName>
    </submittedName>
</protein>
<dbReference type="Pfam" id="PF12833">
    <property type="entry name" value="HTH_18"/>
    <property type="match status" value="1"/>
</dbReference>
<evidence type="ECO:0000313" key="7">
    <source>
        <dbReference type="Proteomes" id="UP000601768"/>
    </source>
</evidence>
<feature type="transmembrane region" description="Helical" evidence="4">
    <location>
        <begin position="100"/>
        <end position="120"/>
    </location>
</feature>
<keyword evidence="4" id="KW-0812">Transmembrane</keyword>
<feature type="transmembrane region" description="Helical" evidence="4">
    <location>
        <begin position="186"/>
        <end position="209"/>
    </location>
</feature>
<proteinExistence type="predicted"/>
<dbReference type="InterPro" id="IPR018062">
    <property type="entry name" value="HTH_AraC-typ_CS"/>
</dbReference>
<dbReference type="AlphaFoldDB" id="A0A8J6IVV4"/>
<dbReference type="Gene3D" id="1.10.10.60">
    <property type="entry name" value="Homeodomain-like"/>
    <property type="match status" value="1"/>
</dbReference>
<name>A0A8J6IVV4_9ALTE</name>
<dbReference type="Proteomes" id="UP000601768">
    <property type="component" value="Unassembled WGS sequence"/>
</dbReference>
<dbReference type="GO" id="GO:0003700">
    <property type="term" value="F:DNA-binding transcription factor activity"/>
    <property type="evidence" value="ECO:0007669"/>
    <property type="project" value="InterPro"/>
</dbReference>
<keyword evidence="7" id="KW-1185">Reference proteome</keyword>
<sequence length="367" mass="42526">MSEINFFNWHSVALAVIVMMIIINCIMLLLRQEEQHANHTLVWLLVFTMGLIVPDVLGFAGVYNHISFFRHLPLSIETAIGPLVMLYYARLTKQHISKILKYLLIIPCIEFIYRLSMYYLPSGTQSWWLEHWHEPLFDSAITIVAVALIAVSVIWVFVMNRQYNQWLADNSSEKADLDTSWLSRSLWLLLAIALYWAYIDITDIFITVLNHQAEYPFYFALGLAAYLLSQMVIFQGEKTYPKMPQRITIRSEQSINHQQHNQITARFESQHLYLQPRLSLADTLSALAITDEQLAGVIKASHSANFNQFINHYRVECAKKLLQQENRDILSIALDSGFNSKASFNRVFKDQTGKTPSEFRHTLLKIH</sequence>
<dbReference type="InterPro" id="IPR018060">
    <property type="entry name" value="HTH_AraC"/>
</dbReference>
<evidence type="ECO:0000256" key="2">
    <source>
        <dbReference type="ARBA" id="ARBA00023125"/>
    </source>
</evidence>
<organism evidence="6 7">
    <name type="scientific">Neptunicella marina</name>
    <dbReference type="NCBI Taxonomy" id="2125989"/>
    <lineage>
        <taxon>Bacteria</taxon>
        <taxon>Pseudomonadati</taxon>
        <taxon>Pseudomonadota</taxon>
        <taxon>Gammaproteobacteria</taxon>
        <taxon>Alteromonadales</taxon>
        <taxon>Alteromonadaceae</taxon>
        <taxon>Neptunicella</taxon>
    </lineage>
</organism>
<feature type="transmembrane region" description="Helical" evidence="4">
    <location>
        <begin position="68"/>
        <end position="88"/>
    </location>
</feature>
<comment type="caution">
    <text evidence="6">The sequence shown here is derived from an EMBL/GenBank/DDBJ whole genome shotgun (WGS) entry which is preliminary data.</text>
</comment>
<dbReference type="PRINTS" id="PR00032">
    <property type="entry name" value="HTHARAC"/>
</dbReference>
<dbReference type="InterPro" id="IPR020449">
    <property type="entry name" value="Tscrpt_reg_AraC-type_HTH"/>
</dbReference>
<dbReference type="SUPFAM" id="SSF46689">
    <property type="entry name" value="Homeodomain-like"/>
    <property type="match status" value="1"/>
</dbReference>